<dbReference type="OrthoDB" id="6605214at2759"/>
<keyword evidence="2" id="KW-1185">Reference proteome</keyword>
<comment type="caution">
    <text evidence="1">The sequence shown here is derived from an EMBL/GenBank/DDBJ whole genome shotgun (WGS) entry which is preliminary data.</text>
</comment>
<dbReference type="GO" id="GO:0005634">
    <property type="term" value="C:nucleus"/>
    <property type="evidence" value="ECO:0007669"/>
    <property type="project" value="TreeGrafter"/>
</dbReference>
<name>A0A9Q1CC36_HOLLE</name>
<dbReference type="PANTHER" id="PTHR16234:SF5">
    <property type="entry name" value="AFG2-INTERACTING RIBOSOME MATURATION FACTOR"/>
    <property type="match status" value="1"/>
</dbReference>
<dbReference type="Proteomes" id="UP001152320">
    <property type="component" value="Chromosome 5"/>
</dbReference>
<proteinExistence type="predicted"/>
<dbReference type="EMBL" id="JAIZAY010000005">
    <property type="protein sequence ID" value="KAJ8042156.1"/>
    <property type="molecule type" value="Genomic_DNA"/>
</dbReference>
<reference evidence="1" key="1">
    <citation type="submission" date="2021-10" db="EMBL/GenBank/DDBJ databases">
        <title>Tropical sea cucumber genome reveals ecological adaptation and Cuvierian tubules defense mechanism.</title>
        <authorList>
            <person name="Chen T."/>
        </authorList>
    </citation>
    <scope>NUCLEOTIDE SEQUENCE</scope>
    <source>
        <strain evidence="1">Nanhai2018</strain>
        <tissue evidence="1">Muscle</tissue>
    </source>
</reference>
<dbReference type="Pfam" id="PF15011">
    <property type="entry name" value="CA109-like"/>
    <property type="match status" value="1"/>
</dbReference>
<dbReference type="PANTHER" id="PTHR16234">
    <property type="entry name" value="SIMILAR TO HYPOTHETICAL PROTEIN FLJ20508"/>
    <property type="match status" value="1"/>
</dbReference>
<protein>
    <submittedName>
        <fullName evidence="1">Uncharacterized protein</fullName>
    </submittedName>
</protein>
<gene>
    <name evidence="1" type="ORF">HOLleu_13145</name>
</gene>
<evidence type="ECO:0000313" key="1">
    <source>
        <dbReference type="EMBL" id="KAJ8042156.1"/>
    </source>
</evidence>
<dbReference type="GO" id="GO:0005737">
    <property type="term" value="C:cytoplasm"/>
    <property type="evidence" value="ECO:0007669"/>
    <property type="project" value="TreeGrafter"/>
</dbReference>
<dbReference type="AlphaFoldDB" id="A0A9Q1CC36"/>
<sequence>MESLRQHLKKVFTSVHQELKIWKECLDSSQPLWESLVNTTEQYHCCQRAEKDHSDVIIFKEFPDATERLQVKLISSLNIVTGKLQKKMMQLDKVSKAVHNEWQSSWQLLSQQSRHVNVEETVRASATEPSVSDMLMWLRRINLLLQQDYAERNWMLESANFEKEDLINHYHSAWISKQKNIQLEIDSKSWFEACKQCLHTFNSLWTRDDEE</sequence>
<accession>A0A9Q1CC36</accession>
<dbReference type="InterPro" id="IPR029159">
    <property type="entry name" value="CA109-like"/>
</dbReference>
<organism evidence="1 2">
    <name type="scientific">Holothuria leucospilota</name>
    <name type="common">Black long sea cucumber</name>
    <name type="synonym">Mertensiothuria leucospilota</name>
    <dbReference type="NCBI Taxonomy" id="206669"/>
    <lineage>
        <taxon>Eukaryota</taxon>
        <taxon>Metazoa</taxon>
        <taxon>Echinodermata</taxon>
        <taxon>Eleutherozoa</taxon>
        <taxon>Echinozoa</taxon>
        <taxon>Holothuroidea</taxon>
        <taxon>Aspidochirotacea</taxon>
        <taxon>Aspidochirotida</taxon>
        <taxon>Holothuriidae</taxon>
        <taxon>Holothuria</taxon>
    </lineage>
</organism>
<evidence type="ECO:0000313" key="2">
    <source>
        <dbReference type="Proteomes" id="UP001152320"/>
    </source>
</evidence>